<protein>
    <submittedName>
        <fullName evidence="1">RES domain-containing protein</fullName>
    </submittedName>
</protein>
<organism evidence="1 2">
    <name type="scientific">Gordonia phosphorivorans</name>
    <dbReference type="NCBI Taxonomy" id="1056982"/>
    <lineage>
        <taxon>Bacteria</taxon>
        <taxon>Bacillati</taxon>
        <taxon>Actinomycetota</taxon>
        <taxon>Actinomycetes</taxon>
        <taxon>Mycobacteriales</taxon>
        <taxon>Gordoniaceae</taxon>
        <taxon>Gordonia</taxon>
    </lineage>
</organism>
<dbReference type="Proteomes" id="UP001589783">
    <property type="component" value="Unassembled WGS sequence"/>
</dbReference>
<reference evidence="1 2" key="1">
    <citation type="submission" date="2024-09" db="EMBL/GenBank/DDBJ databases">
        <authorList>
            <person name="Sun Q."/>
            <person name="Mori K."/>
        </authorList>
    </citation>
    <scope>NUCLEOTIDE SEQUENCE [LARGE SCALE GENOMIC DNA]</scope>
    <source>
        <strain evidence="1 2">CCM 7957</strain>
    </source>
</reference>
<sequence>MTPHKWSRWDTPGRTIYGGTSAEGAFIEVIEYIRPDPPDTPLSELFDDVAVGDAPTFADQVARELQGCGGMKYRSIPRGWRDAQKLYELQLPADGWFVDVTGANSIAALDLACPQILRRFDIKQLALAHLTDPEPESRRLTTALAAFLREHVVLDDGSVPHGVIYPSKWGSTVQNVAMWMRRTDDGTGEDPIGVAQEHTIGIDHPALVAAARLRGMTIY</sequence>
<evidence type="ECO:0000313" key="1">
    <source>
        <dbReference type="EMBL" id="MFC0313609.1"/>
    </source>
</evidence>
<evidence type="ECO:0000313" key="2">
    <source>
        <dbReference type="Proteomes" id="UP001589783"/>
    </source>
</evidence>
<comment type="caution">
    <text evidence="1">The sequence shown here is derived from an EMBL/GenBank/DDBJ whole genome shotgun (WGS) entry which is preliminary data.</text>
</comment>
<name>A0ABV6H405_9ACTN</name>
<accession>A0ABV6H405</accession>
<keyword evidence="2" id="KW-1185">Reference proteome</keyword>
<proteinExistence type="predicted"/>
<dbReference type="RefSeq" id="WP_382360105.1">
    <property type="nucleotide sequence ID" value="NZ_JBHLWV010000006.1"/>
</dbReference>
<dbReference type="EMBL" id="JBHLWV010000006">
    <property type="protein sequence ID" value="MFC0313609.1"/>
    <property type="molecule type" value="Genomic_DNA"/>
</dbReference>
<gene>
    <name evidence="1" type="ORF">ACFFJD_01915</name>
</gene>